<gene>
    <name evidence="2" type="ORF">HMPREF1051_1505</name>
</gene>
<proteinExistence type="predicted"/>
<sequence>MLLAMQVSSFVLADGLNAINDPVMNPCIQRPDLAGCSGNNQSGGQARRIYKVPNRWGAIYFNAANWAIGYSENNTEGEEAARREALANCIDSGGGKNPIARSGEGCHLMTEYRNACGAIALGGVKGSGRVSAHGGASIKEAEQKAINGCEKNQSFKCTVRYSGCSYHPDYRR</sequence>
<dbReference type="Proteomes" id="UP000004473">
    <property type="component" value="Unassembled WGS sequence"/>
</dbReference>
<organism evidence="2 3">
    <name type="scientific">Neisseria sicca VK64</name>
    <dbReference type="NCBI Taxonomy" id="1095748"/>
    <lineage>
        <taxon>Bacteria</taxon>
        <taxon>Pseudomonadati</taxon>
        <taxon>Pseudomonadota</taxon>
        <taxon>Betaproteobacteria</taxon>
        <taxon>Neisseriales</taxon>
        <taxon>Neisseriaceae</taxon>
        <taxon>Neisseria</taxon>
    </lineage>
</organism>
<dbReference type="Pfam" id="PF13827">
    <property type="entry name" value="DUF4189"/>
    <property type="match status" value="1"/>
</dbReference>
<name>I2NVJ3_NEISI</name>
<comment type="caution">
    <text evidence="2">The sequence shown here is derived from an EMBL/GenBank/DDBJ whole genome shotgun (WGS) entry which is preliminary data.</text>
</comment>
<feature type="domain" description="DUF4189" evidence="1">
    <location>
        <begin position="56"/>
        <end position="164"/>
    </location>
</feature>
<dbReference type="InterPro" id="IPR025240">
    <property type="entry name" value="DUF4189"/>
</dbReference>
<evidence type="ECO:0000313" key="2">
    <source>
        <dbReference type="EMBL" id="EIG29854.1"/>
    </source>
</evidence>
<protein>
    <submittedName>
        <fullName evidence="2">PF13827 domain protein</fullName>
    </submittedName>
</protein>
<reference evidence="2 3" key="1">
    <citation type="submission" date="2012-04" db="EMBL/GenBank/DDBJ databases">
        <authorList>
            <person name="Harkins D.M."/>
            <person name="Madupu R."/>
            <person name="Durkin A.S."/>
            <person name="Torralba M."/>
            <person name="Methe B."/>
            <person name="Sutton G.G."/>
            <person name="Nelson K.E."/>
        </authorList>
    </citation>
    <scope>NUCLEOTIDE SEQUENCE [LARGE SCALE GENOMIC DNA]</scope>
    <source>
        <strain evidence="2 3">VK64</strain>
    </source>
</reference>
<accession>I2NVJ3</accession>
<evidence type="ECO:0000313" key="3">
    <source>
        <dbReference type="Proteomes" id="UP000004473"/>
    </source>
</evidence>
<dbReference type="AlphaFoldDB" id="I2NVJ3"/>
<evidence type="ECO:0000259" key="1">
    <source>
        <dbReference type="Pfam" id="PF13827"/>
    </source>
</evidence>
<dbReference type="EMBL" id="AJMT01000042">
    <property type="protein sequence ID" value="EIG29854.1"/>
    <property type="molecule type" value="Genomic_DNA"/>
</dbReference>